<keyword evidence="1" id="KW-0614">Plasmid</keyword>
<gene>
    <name evidence="1" type="ORF">AZOBR_p120055</name>
</gene>
<dbReference type="EMBL" id="HE577328">
    <property type="protein sequence ID" value="CCC99737.1"/>
    <property type="molecule type" value="Genomic_DNA"/>
</dbReference>
<dbReference type="AlphaFoldDB" id="A0A9P1JTY3"/>
<sequence>MGVGQECMGHLCPVKGFFAPRQIRGMSALSHEWR</sequence>
<dbReference type="Proteomes" id="UP000007319">
    <property type="component" value="Plasmid AZOBR_p1"/>
</dbReference>
<name>A0A9P1JTY3_9PROT</name>
<organism evidence="1 2">
    <name type="scientific">Azospirillum baldaniorum</name>
    <dbReference type="NCBI Taxonomy" id="1064539"/>
    <lineage>
        <taxon>Bacteria</taxon>
        <taxon>Pseudomonadati</taxon>
        <taxon>Pseudomonadota</taxon>
        <taxon>Alphaproteobacteria</taxon>
        <taxon>Rhodospirillales</taxon>
        <taxon>Azospirillaceae</taxon>
        <taxon>Azospirillum</taxon>
    </lineage>
</organism>
<proteinExistence type="predicted"/>
<dbReference type="KEGG" id="abs:AZOBR_p120055"/>
<reference evidence="1 2" key="1">
    <citation type="journal article" date="2011" name="PLoS Genet.">
        <title>Azospirillum genomes reveal transition of bacteria from aquatic to terrestrial environments.</title>
        <authorList>
            <person name="Wisniewski-Dye F."/>
            <person name="Borziak K."/>
            <person name="Khalsa-Moyers G."/>
            <person name="Alexandre G."/>
            <person name="Sukharnikov L.O."/>
            <person name="Wuichet K."/>
            <person name="Hurst G.B."/>
            <person name="McDonald W.H."/>
            <person name="Robertson J.S."/>
            <person name="Barbe V."/>
            <person name="Calteau A."/>
            <person name="Rouy Z."/>
            <person name="Mangenot S."/>
            <person name="Prigent-Combaret C."/>
            <person name="Normand P."/>
            <person name="Boyer M."/>
            <person name="Siguier P."/>
            <person name="Dessaux Y."/>
            <person name="Elmerich C."/>
            <person name="Condemine G."/>
            <person name="Krishnen G."/>
            <person name="Kennedy I."/>
            <person name="Paterson A.H."/>
            <person name="Gonzalez V."/>
            <person name="Mavingui P."/>
            <person name="Zhulin I.B."/>
        </authorList>
    </citation>
    <scope>NUCLEOTIDE SEQUENCE [LARGE SCALE GENOMIC DNA]</scope>
    <source>
        <strain evidence="1 2">Sp245</strain>
    </source>
</reference>
<geneLocation type="plasmid" evidence="1 2">
    <name>AZOBR_p1</name>
</geneLocation>
<protein>
    <submittedName>
        <fullName evidence="1">Uncharacterized protein</fullName>
    </submittedName>
</protein>
<evidence type="ECO:0000313" key="1">
    <source>
        <dbReference type="EMBL" id="CCC99737.1"/>
    </source>
</evidence>
<accession>A0A9P1JTY3</accession>
<evidence type="ECO:0000313" key="2">
    <source>
        <dbReference type="Proteomes" id="UP000007319"/>
    </source>
</evidence>
<keyword evidence="2" id="KW-1185">Reference proteome</keyword>